<dbReference type="InterPro" id="IPR020097">
    <property type="entry name" value="PsdUridine_synth_TruA_a/b_dom"/>
</dbReference>
<dbReference type="FunFam" id="3.30.70.580:FF:000011">
    <property type="entry name" value="tRNA pseudouridine synthase"/>
    <property type="match status" value="1"/>
</dbReference>
<comment type="catalytic activity">
    <reaction evidence="7">
        <text>uridine(38/39/40) in tRNA = pseudouridine(38/39/40) in tRNA</text>
        <dbReference type="Rhea" id="RHEA:22376"/>
        <dbReference type="Rhea" id="RHEA-COMP:10085"/>
        <dbReference type="Rhea" id="RHEA-COMP:10087"/>
        <dbReference type="ChEBI" id="CHEBI:65314"/>
        <dbReference type="ChEBI" id="CHEBI:65315"/>
        <dbReference type="EC" id="5.4.99.12"/>
    </reaction>
</comment>
<evidence type="ECO:0000256" key="5">
    <source>
        <dbReference type="PIRSR" id="PIRSR001430-1"/>
    </source>
</evidence>
<dbReference type="Gene3D" id="3.30.70.660">
    <property type="entry name" value="Pseudouridine synthase I, catalytic domain, C-terminal subdomain"/>
    <property type="match status" value="1"/>
</dbReference>
<evidence type="ECO:0000313" key="10">
    <source>
        <dbReference type="Ensembl" id="ENSSHAP00000035121.1"/>
    </source>
</evidence>
<dbReference type="SUPFAM" id="SSF55120">
    <property type="entry name" value="Pseudouridine synthase"/>
    <property type="match status" value="1"/>
</dbReference>
<dbReference type="FunFam" id="3.30.70.660:FF:000006">
    <property type="entry name" value="tRNA pseudouridine synthase"/>
    <property type="match status" value="1"/>
</dbReference>
<name>A0A7N4P9L8_SARHA</name>
<feature type="active site" description="Nucleophile" evidence="5">
    <location>
        <position position="64"/>
    </location>
</feature>
<evidence type="ECO:0000313" key="11">
    <source>
        <dbReference type="Proteomes" id="UP000007648"/>
    </source>
</evidence>
<evidence type="ECO:0000256" key="1">
    <source>
        <dbReference type="ARBA" id="ARBA00009375"/>
    </source>
</evidence>
<organism evidence="10 11">
    <name type="scientific">Sarcophilus harrisii</name>
    <name type="common">Tasmanian devil</name>
    <name type="synonym">Sarcophilus laniarius</name>
    <dbReference type="NCBI Taxonomy" id="9305"/>
    <lineage>
        <taxon>Eukaryota</taxon>
        <taxon>Metazoa</taxon>
        <taxon>Chordata</taxon>
        <taxon>Craniata</taxon>
        <taxon>Vertebrata</taxon>
        <taxon>Euteleostomi</taxon>
        <taxon>Mammalia</taxon>
        <taxon>Metatheria</taxon>
        <taxon>Dasyuromorphia</taxon>
        <taxon>Dasyuridae</taxon>
        <taxon>Sarcophilus</taxon>
    </lineage>
</organism>
<dbReference type="HAMAP" id="MF_00171">
    <property type="entry name" value="TruA"/>
    <property type="match status" value="1"/>
</dbReference>
<comment type="catalytic activity">
    <reaction evidence="4">
        <text>a uridine in tRNA = a pseudouridine in tRNA</text>
        <dbReference type="Rhea" id="RHEA:54572"/>
        <dbReference type="Rhea" id="RHEA-COMP:13339"/>
        <dbReference type="Rhea" id="RHEA-COMP:13934"/>
        <dbReference type="ChEBI" id="CHEBI:65314"/>
        <dbReference type="ChEBI" id="CHEBI:65315"/>
    </reaction>
</comment>
<keyword evidence="11" id="KW-1185">Reference proteome</keyword>
<evidence type="ECO:0000256" key="3">
    <source>
        <dbReference type="ARBA" id="ARBA00023235"/>
    </source>
</evidence>
<sequence length="314" mass="34718">MEGLWDSPPSHFLLLILLLPSPCSGVMAIKRPKQGVGVQNLLEKAAERLKSLTPVKFTISSRTDTGVHALGNSAHLDVQRLSGRPPFSPDILTFALNSHLEHPDIRVIRAFRAPDDFHARFDATSRTYLYRVVTGRSLDALSVFDRNLCWAVRTDHLDVAAMQEAARHLQGTHDFRAFRSVSDNDWKNPVRTLLRASVAPASASPFTHPQEKRKLQFWDLEFESKSFLYKQVRRMTACLVAVGLGALTPAQVKEKLESGDPQSGPSLLVAPAQGLFLKSVHYEGLDWGPGKDWYNRPSVPGGCGPGAVPEAPRL</sequence>
<dbReference type="InterPro" id="IPR020103">
    <property type="entry name" value="PsdUridine_synth_cat_dom_sf"/>
</dbReference>
<comment type="similarity">
    <text evidence="1 7">Belongs to the tRNA pseudouridine synthase TruA family.</text>
</comment>
<dbReference type="InterPro" id="IPR020095">
    <property type="entry name" value="PsdUridine_synth_TruA_C"/>
</dbReference>
<feature type="domain" description="Pseudouridine synthase I TruA alpha/beta" evidence="9">
    <location>
        <begin position="32"/>
        <end position="122"/>
    </location>
</feature>
<feature type="binding site" evidence="6">
    <location>
        <position position="128"/>
    </location>
    <ligand>
        <name>substrate</name>
    </ligand>
</feature>
<dbReference type="EC" id="5.4.99.12" evidence="7"/>
<dbReference type="InterPro" id="IPR020094">
    <property type="entry name" value="TruA/RsuA/RluB/E/F_N"/>
</dbReference>
<reference evidence="10" key="2">
    <citation type="submission" date="2025-08" db="UniProtKB">
        <authorList>
            <consortium name="Ensembl"/>
        </authorList>
    </citation>
    <scope>IDENTIFICATION</scope>
</reference>
<evidence type="ECO:0000256" key="4">
    <source>
        <dbReference type="ARBA" id="ARBA00036943"/>
    </source>
</evidence>
<reference evidence="10 11" key="1">
    <citation type="journal article" date="2011" name="Proc. Natl. Acad. Sci. U.S.A.">
        <title>Genetic diversity and population structure of the endangered marsupial Sarcophilus harrisii (Tasmanian devil).</title>
        <authorList>
            <person name="Miller W."/>
            <person name="Hayes V.M."/>
            <person name="Ratan A."/>
            <person name="Petersen D.C."/>
            <person name="Wittekindt N.E."/>
            <person name="Miller J."/>
            <person name="Walenz B."/>
            <person name="Knight J."/>
            <person name="Qi J."/>
            <person name="Zhao F."/>
            <person name="Wang Q."/>
            <person name="Bedoya-Reina O.C."/>
            <person name="Katiyar N."/>
            <person name="Tomsho L.P."/>
            <person name="Kasson L.M."/>
            <person name="Hardie R.A."/>
            <person name="Woodbridge P."/>
            <person name="Tindall E.A."/>
            <person name="Bertelsen M.F."/>
            <person name="Dixon D."/>
            <person name="Pyecroft S."/>
            <person name="Helgen K.M."/>
            <person name="Lesk A.M."/>
            <person name="Pringle T.H."/>
            <person name="Patterson N."/>
            <person name="Zhang Y."/>
            <person name="Kreiss A."/>
            <person name="Woods G.M."/>
            <person name="Jones M.E."/>
            <person name="Schuster S.C."/>
        </authorList>
    </citation>
    <scope>NUCLEOTIDE SEQUENCE [LARGE SCALE GENOMIC DNA]</scope>
</reference>
<dbReference type="FunCoup" id="A0A7N4P9L8">
    <property type="interactions" value="1076"/>
</dbReference>
<dbReference type="Pfam" id="PF01416">
    <property type="entry name" value="PseudoU_synth_1"/>
    <property type="match status" value="2"/>
</dbReference>
<gene>
    <name evidence="10" type="primary">PUSL1</name>
</gene>
<dbReference type="InterPro" id="IPR001406">
    <property type="entry name" value="PsdUridine_synth_TruA"/>
</dbReference>
<evidence type="ECO:0000256" key="2">
    <source>
        <dbReference type="ARBA" id="ARBA00022694"/>
    </source>
</evidence>
<dbReference type="Gene3D" id="3.30.70.580">
    <property type="entry name" value="Pseudouridine synthase I, catalytic domain, N-terminal subdomain"/>
    <property type="match status" value="1"/>
</dbReference>
<dbReference type="PIRSF" id="PIRSF001430">
    <property type="entry name" value="tRNA_psdUrid_synth"/>
    <property type="match status" value="1"/>
</dbReference>
<keyword evidence="3 7" id="KW-0413">Isomerase</keyword>
<dbReference type="GO" id="GO:0003723">
    <property type="term" value="F:RNA binding"/>
    <property type="evidence" value="ECO:0007669"/>
    <property type="project" value="InterPro"/>
</dbReference>
<evidence type="ECO:0000256" key="7">
    <source>
        <dbReference type="RuleBase" id="RU003792"/>
    </source>
</evidence>
<protein>
    <recommendedName>
        <fullName evidence="7">tRNA pseudouridine synthase</fullName>
        <ecNumber evidence="7">5.4.99.12</ecNumber>
    </recommendedName>
</protein>
<dbReference type="CDD" id="cd02570">
    <property type="entry name" value="PseudoU_synth_EcTruA"/>
    <property type="match status" value="1"/>
</dbReference>
<dbReference type="GO" id="GO:0005739">
    <property type="term" value="C:mitochondrion"/>
    <property type="evidence" value="ECO:0007669"/>
    <property type="project" value="Ensembl"/>
</dbReference>
<feature type="chain" id="PRO_5029661448" description="tRNA pseudouridine synthase" evidence="8">
    <location>
        <begin position="29"/>
        <end position="314"/>
    </location>
</feature>
<keyword evidence="8" id="KW-0732">Signal</keyword>
<feature type="signal peptide" evidence="8">
    <location>
        <begin position="1"/>
        <end position="28"/>
    </location>
</feature>
<keyword evidence="2 7" id="KW-0819">tRNA processing</keyword>
<accession>A0A7N4P9L8</accession>
<dbReference type="InParanoid" id="A0A7N4P9L8"/>
<dbReference type="PANTHER" id="PTHR11142">
    <property type="entry name" value="PSEUDOURIDYLATE SYNTHASE"/>
    <property type="match status" value="1"/>
</dbReference>
<dbReference type="GO" id="GO:0031119">
    <property type="term" value="P:tRNA pseudouridine synthesis"/>
    <property type="evidence" value="ECO:0007669"/>
    <property type="project" value="TreeGrafter"/>
</dbReference>
<proteinExistence type="inferred from homology"/>
<dbReference type="Proteomes" id="UP000007648">
    <property type="component" value="Unassembled WGS sequence"/>
</dbReference>
<evidence type="ECO:0000256" key="8">
    <source>
        <dbReference type="SAM" id="SignalP"/>
    </source>
</evidence>
<feature type="domain" description="Pseudouridine synthase I TruA alpha/beta" evidence="9">
    <location>
        <begin position="165"/>
        <end position="283"/>
    </location>
</feature>
<reference evidence="10" key="3">
    <citation type="submission" date="2025-09" db="UniProtKB">
        <authorList>
            <consortium name="Ensembl"/>
        </authorList>
    </citation>
    <scope>IDENTIFICATION</scope>
</reference>
<evidence type="ECO:0000259" key="9">
    <source>
        <dbReference type="Pfam" id="PF01416"/>
    </source>
</evidence>
<evidence type="ECO:0000256" key="6">
    <source>
        <dbReference type="PIRSR" id="PIRSR001430-2"/>
    </source>
</evidence>
<dbReference type="GeneTree" id="ENSGT00950000183160"/>
<dbReference type="PANTHER" id="PTHR11142:SF0">
    <property type="entry name" value="TRNA PSEUDOURIDINE SYNTHASE-LIKE 1"/>
    <property type="match status" value="1"/>
</dbReference>
<dbReference type="AlphaFoldDB" id="A0A7N4P9L8"/>
<dbReference type="GO" id="GO:0160147">
    <property type="term" value="F:tRNA pseudouridine(38-40) synthase activity"/>
    <property type="evidence" value="ECO:0007669"/>
    <property type="project" value="UniProtKB-EC"/>
</dbReference>
<dbReference type="Ensembl" id="ENSSHAT00000044284.1">
    <property type="protein sequence ID" value="ENSSHAP00000035121.1"/>
    <property type="gene ID" value="ENSSHAG00000032238.1"/>
</dbReference>